<proteinExistence type="predicted"/>
<evidence type="ECO:0008006" key="3">
    <source>
        <dbReference type="Google" id="ProtNLM"/>
    </source>
</evidence>
<name>A0A9D9DHZ5_9BACL</name>
<dbReference type="AlphaFoldDB" id="A0A9D9DHZ5"/>
<evidence type="ECO:0000313" key="2">
    <source>
        <dbReference type="Proteomes" id="UP000823613"/>
    </source>
</evidence>
<dbReference type="InterPro" id="IPR042215">
    <property type="entry name" value="CarD-like_C"/>
</dbReference>
<dbReference type="EMBL" id="JADIMY010000098">
    <property type="protein sequence ID" value="MBO8427878.1"/>
    <property type="molecule type" value="Genomic_DNA"/>
</dbReference>
<evidence type="ECO:0000313" key="1">
    <source>
        <dbReference type="EMBL" id="MBO8427878.1"/>
    </source>
</evidence>
<sequence>MKEKILVHKVHGLCKIIEELEINGQDFLMVSSLEDNSLKIYCPKIKFSEFFRDLVSKEEATNIISYMKNLKDTHIESTKQQRTMLLDLLYSGDLKNLAYLNIALLRYQTEKAKRKQLLSTIESKVLKASNKMLVDELSLSLDVPKDKLNSDILVWASNGSN</sequence>
<protein>
    <recommendedName>
        <fullName evidence="3">Ribosome recycling factor</fullName>
    </recommendedName>
</protein>
<gene>
    <name evidence="1" type="ORF">IAC58_04975</name>
</gene>
<comment type="caution">
    <text evidence="1">The sequence shown here is derived from an EMBL/GenBank/DDBJ whole genome shotgun (WGS) entry which is preliminary data.</text>
</comment>
<organism evidence="1 2">
    <name type="scientific">Candidatus Onthovivens merdipullorum</name>
    <dbReference type="NCBI Taxonomy" id="2840889"/>
    <lineage>
        <taxon>Bacteria</taxon>
        <taxon>Bacillati</taxon>
        <taxon>Bacillota</taxon>
        <taxon>Bacilli</taxon>
        <taxon>Bacillales</taxon>
        <taxon>Candidatus Onthovivens</taxon>
    </lineage>
</organism>
<dbReference type="Gene3D" id="1.20.58.1290">
    <property type="entry name" value="CarD-like, C-terminal domain"/>
    <property type="match status" value="1"/>
</dbReference>
<reference evidence="1" key="1">
    <citation type="submission" date="2020-10" db="EMBL/GenBank/DDBJ databases">
        <authorList>
            <person name="Gilroy R."/>
        </authorList>
    </citation>
    <scope>NUCLEOTIDE SEQUENCE</scope>
    <source>
        <strain evidence="1">11159</strain>
    </source>
</reference>
<reference evidence="1" key="2">
    <citation type="journal article" date="2021" name="PeerJ">
        <title>Extensive microbial diversity within the chicken gut microbiome revealed by metagenomics and culture.</title>
        <authorList>
            <person name="Gilroy R."/>
            <person name="Ravi A."/>
            <person name="Getino M."/>
            <person name="Pursley I."/>
            <person name="Horton D.L."/>
            <person name="Alikhan N.F."/>
            <person name="Baker D."/>
            <person name="Gharbi K."/>
            <person name="Hall N."/>
            <person name="Watson M."/>
            <person name="Adriaenssens E.M."/>
            <person name="Foster-Nyarko E."/>
            <person name="Jarju S."/>
            <person name="Secka A."/>
            <person name="Antonio M."/>
            <person name="Oren A."/>
            <person name="Chaudhuri R.R."/>
            <person name="La Ragione R."/>
            <person name="Hildebrand F."/>
            <person name="Pallen M.J."/>
        </authorList>
    </citation>
    <scope>NUCLEOTIDE SEQUENCE</scope>
    <source>
        <strain evidence="1">11159</strain>
    </source>
</reference>
<dbReference type="Proteomes" id="UP000823613">
    <property type="component" value="Unassembled WGS sequence"/>
</dbReference>
<accession>A0A9D9DHZ5</accession>